<feature type="transmembrane region" description="Helical" evidence="5">
    <location>
        <begin position="312"/>
        <end position="334"/>
    </location>
</feature>
<dbReference type="AlphaFoldDB" id="A0A1I9G1L6"/>
<accession>A0A1I9G1L6</accession>
<dbReference type="OMA" id="YYGVSMK"/>
<evidence type="ECO:0000256" key="2">
    <source>
        <dbReference type="ARBA" id="ARBA00022692"/>
    </source>
</evidence>
<evidence type="ECO:0000259" key="6">
    <source>
        <dbReference type="PROSITE" id="PS50850"/>
    </source>
</evidence>
<sequence length="637" mass="72324">MGGFETRSEEACERFAGMPYVLVDGQCALFLPYNNEKIVLKNSRVRKCEERMLSMVYNSAVHLFPTSVSLSAVFGELVHFEMKFDELLFTNLGEFGRYQKIQFILVCLPIVFVSMHALSWTFSAASVPHRCRLPNEKLDANYWTQSGLLMAAANCTEKTERCRYRECQLRNESMCRFGYIYDLSEIKYSAINRWHIVCEWSVLKAFIQSTYYIGQMGGSLVFGFLGDRIGRKKVFFIAIIMLILSGVLMAVVPYWTAFALLRAFVGFAHPGIFVIAVVIGMLCHSYVTLHLPFSVVLLVIGMELVGPSKRKVASVISGIFFSFGQIILGCLAYFIRDYRYLQLVISLPALIFMCYWWIVPESARWLVTQHKYEEADKILQRAAKINGARLPEKWWDQIDFPEKTAQNRSPQRKYNYLDLVRTPRIRLRTFACLFLWPVVSMIYYGVSMKTDFLGGDFYGTFISGGVAEIPALLLLFAFIDRIGRKPLFAGGYFLAALCMLSNLLLPSEVHWIISVLQFLIAKASITSCYAVIYTVTPELYPTVIRNSAMGCCSMIARVGANLSCYIVMWIVEQFGTWAMIVPFGSLSLIAGLIVIFCIPETMGKPLPETIEEIEDDFCPSNEEMLTLSNASKKKNDS</sequence>
<organism evidence="7">
    <name type="scientific">Brugia malayi</name>
    <name type="common">Filarial nematode worm</name>
    <dbReference type="NCBI Taxonomy" id="6279"/>
    <lineage>
        <taxon>Eukaryota</taxon>
        <taxon>Metazoa</taxon>
        <taxon>Ecdysozoa</taxon>
        <taxon>Nematoda</taxon>
        <taxon>Chromadorea</taxon>
        <taxon>Rhabditida</taxon>
        <taxon>Spirurina</taxon>
        <taxon>Spiruromorpha</taxon>
        <taxon>Filarioidea</taxon>
        <taxon>Onchocercidae</taxon>
        <taxon>Brugia</taxon>
    </lineage>
</organism>
<dbReference type="GO" id="GO:0022857">
    <property type="term" value="F:transmembrane transporter activity"/>
    <property type="evidence" value="ECO:0007669"/>
    <property type="project" value="InterPro"/>
</dbReference>
<feature type="transmembrane region" description="Helical" evidence="5">
    <location>
        <begin position="100"/>
        <end position="122"/>
    </location>
</feature>
<dbReference type="InterPro" id="IPR020846">
    <property type="entry name" value="MFS_dom"/>
</dbReference>
<reference evidence="7" key="2">
    <citation type="submission" date="2012-12" db="EMBL/GenBank/DDBJ databases">
        <authorList>
            <consortium name="WormBase Consortium"/>
            <person name="Ghedin E."/>
            <person name="Paulini M."/>
        </authorList>
    </citation>
    <scope>NUCLEOTIDE SEQUENCE</scope>
    <source>
        <strain evidence="7">FR3</strain>
    </source>
</reference>
<dbReference type="SUPFAM" id="SSF103473">
    <property type="entry name" value="MFS general substrate transporter"/>
    <property type="match status" value="1"/>
</dbReference>
<feature type="transmembrane region" description="Helical" evidence="5">
    <location>
        <begin position="458"/>
        <end position="479"/>
    </location>
</feature>
<feature type="domain" description="Major facilitator superfamily (MFS) profile" evidence="6">
    <location>
        <begin position="109"/>
        <end position="602"/>
    </location>
</feature>
<feature type="transmembrane region" description="Helical" evidence="5">
    <location>
        <begin position="427"/>
        <end position="446"/>
    </location>
</feature>
<dbReference type="CDD" id="cd17317">
    <property type="entry name" value="MFS_SLC22"/>
    <property type="match status" value="1"/>
</dbReference>
<evidence type="ECO:0000256" key="3">
    <source>
        <dbReference type="ARBA" id="ARBA00022989"/>
    </source>
</evidence>
<dbReference type="GO" id="GO:0016020">
    <property type="term" value="C:membrane"/>
    <property type="evidence" value="ECO:0007669"/>
    <property type="project" value="UniProtKB-SubCell"/>
</dbReference>
<dbReference type="PROSITE" id="PS00216">
    <property type="entry name" value="SUGAR_TRANSPORT_1"/>
    <property type="match status" value="1"/>
</dbReference>
<evidence type="ECO:0000256" key="1">
    <source>
        <dbReference type="ARBA" id="ARBA00004141"/>
    </source>
</evidence>
<comment type="subcellular location">
    <subcellularLocation>
        <location evidence="1">Membrane</location>
        <topology evidence="1">Multi-pass membrane protein</topology>
    </subcellularLocation>
</comment>
<feature type="transmembrane region" description="Helical" evidence="5">
    <location>
        <begin position="267"/>
        <end position="300"/>
    </location>
</feature>
<dbReference type="InterPro" id="IPR005829">
    <property type="entry name" value="Sugar_transporter_CS"/>
</dbReference>
<keyword evidence="4 5" id="KW-0472">Membrane</keyword>
<feature type="transmembrane region" description="Helical" evidence="5">
    <location>
        <begin position="234"/>
        <end position="255"/>
    </location>
</feature>
<dbReference type="Pfam" id="PF00083">
    <property type="entry name" value="Sugar_tr"/>
    <property type="match status" value="2"/>
</dbReference>
<dbReference type="InterPro" id="IPR036259">
    <property type="entry name" value="MFS_trans_sf"/>
</dbReference>
<feature type="transmembrane region" description="Helical" evidence="5">
    <location>
        <begin position="340"/>
        <end position="359"/>
    </location>
</feature>
<dbReference type="Gene3D" id="1.20.1250.20">
    <property type="entry name" value="MFS general substrate transporter like domains"/>
    <property type="match status" value="1"/>
</dbReference>
<keyword evidence="2 5" id="KW-0812">Transmembrane</keyword>
<feature type="transmembrane region" description="Helical" evidence="5">
    <location>
        <begin position="511"/>
        <end position="535"/>
    </location>
</feature>
<evidence type="ECO:0000256" key="5">
    <source>
        <dbReference type="SAM" id="Phobius"/>
    </source>
</evidence>
<feature type="transmembrane region" description="Helical" evidence="5">
    <location>
        <begin position="577"/>
        <end position="598"/>
    </location>
</feature>
<dbReference type="EMBL" id="LN856931">
    <property type="protein sequence ID" value="CDP94790.1"/>
    <property type="molecule type" value="Genomic_DNA"/>
</dbReference>
<reference evidence="7" key="1">
    <citation type="journal article" date="2007" name="Science">
        <title>Draft genome of the filarial nematode parasite Brugia malayi.</title>
        <authorList>
            <person name="Ghedin E."/>
            <person name="Wang S."/>
            <person name="Spiro D."/>
            <person name="Caler E."/>
            <person name="Zhao Q."/>
            <person name="Crabtree J."/>
            <person name="Allen J.E."/>
            <person name="Delcher A.L."/>
            <person name="Guiliano D.B."/>
            <person name="Miranda-Saavedra D."/>
            <person name="Angiuoli S.V."/>
            <person name="Creasy T."/>
            <person name="Amedeo P."/>
            <person name="Haas B."/>
            <person name="El-Sayed N.M."/>
            <person name="Wortman J.R."/>
            <person name="Feldblyum T."/>
            <person name="Tallon L."/>
            <person name="Schatz M."/>
            <person name="Shumway M."/>
            <person name="Koo H."/>
            <person name="Salzberg S.L."/>
            <person name="Schobel S."/>
            <person name="Pertea M."/>
            <person name="Pop M."/>
            <person name="White O."/>
            <person name="Barton G.J."/>
            <person name="Carlow C.K."/>
            <person name="Crawford M.J."/>
            <person name="Daub J."/>
            <person name="Dimmic M.W."/>
            <person name="Estes C.F."/>
            <person name="Foster J.M."/>
            <person name="Ganatra M."/>
            <person name="Gregory W.F."/>
            <person name="Johnson N.M."/>
            <person name="Jin J."/>
            <person name="Komuniecki R."/>
            <person name="Korf I."/>
            <person name="Kumar S."/>
            <person name="Laney S."/>
            <person name="Li B.W."/>
            <person name="Li W."/>
            <person name="Lindblom T.H."/>
            <person name="Lustigman S."/>
            <person name="Ma D."/>
            <person name="Maina C.V."/>
            <person name="Martin D.M."/>
            <person name="McCarter J.P."/>
            <person name="McReynolds L."/>
            <person name="Mitreva M."/>
            <person name="Nutman T.B."/>
            <person name="Parkinson J."/>
            <person name="Peregrin-Alvarez J.M."/>
            <person name="Poole C."/>
            <person name="Ren Q."/>
            <person name="Saunders L."/>
            <person name="Sluder A.E."/>
            <person name="Smith K."/>
            <person name="Stanke M."/>
            <person name="Unnasch T.R."/>
            <person name="Ware J."/>
            <person name="Wei A.D."/>
            <person name="Weil G."/>
            <person name="Williams D.J."/>
            <person name="Zhang Y."/>
            <person name="Williams S.A."/>
            <person name="Fraser-Liggett C."/>
            <person name="Slatko B."/>
            <person name="Blaxter M.L."/>
            <person name="Scott A.L."/>
        </authorList>
    </citation>
    <scope>NUCLEOTIDE SEQUENCE</scope>
    <source>
        <strain evidence="7">FR3</strain>
    </source>
</reference>
<dbReference type="InterPro" id="IPR005828">
    <property type="entry name" value="MFS_sugar_transport-like"/>
</dbReference>
<dbReference type="PROSITE" id="PS50850">
    <property type="entry name" value="MFS"/>
    <property type="match status" value="1"/>
</dbReference>
<gene>
    <name evidence="7" type="primary">Bm7167</name>
    <name evidence="7" type="ORF">BM_Bm7167</name>
</gene>
<proteinExistence type="predicted"/>
<protein>
    <submittedName>
        <fullName evidence="7">Bm7167, isoform e</fullName>
    </submittedName>
</protein>
<feature type="transmembrane region" description="Helical" evidence="5">
    <location>
        <begin position="56"/>
        <end position="80"/>
    </location>
</feature>
<feature type="transmembrane region" description="Helical" evidence="5">
    <location>
        <begin position="486"/>
        <end position="505"/>
    </location>
</feature>
<feature type="transmembrane region" description="Helical" evidence="5">
    <location>
        <begin position="547"/>
        <end position="571"/>
    </location>
</feature>
<evidence type="ECO:0000256" key="4">
    <source>
        <dbReference type="ARBA" id="ARBA00023136"/>
    </source>
</evidence>
<dbReference type="PANTHER" id="PTHR24064">
    <property type="entry name" value="SOLUTE CARRIER FAMILY 22 MEMBER"/>
    <property type="match status" value="1"/>
</dbReference>
<keyword evidence="3 5" id="KW-1133">Transmembrane helix</keyword>
<name>A0A1I9G1L6_BRUMA</name>
<evidence type="ECO:0000313" key="7">
    <source>
        <dbReference type="EMBL" id="CDP94790.1"/>
    </source>
</evidence>